<evidence type="ECO:0000313" key="1">
    <source>
        <dbReference type="EMBL" id="SFN99649.1"/>
    </source>
</evidence>
<protein>
    <submittedName>
        <fullName evidence="1">Uncharacterized protein</fullName>
    </submittedName>
</protein>
<proteinExistence type="predicted"/>
<keyword evidence="2" id="KW-1185">Reference proteome</keyword>
<dbReference type="Proteomes" id="UP000199564">
    <property type="component" value="Unassembled WGS sequence"/>
</dbReference>
<dbReference type="EMBL" id="FOVW01000003">
    <property type="protein sequence ID" value="SFN99649.1"/>
    <property type="molecule type" value="Genomic_DNA"/>
</dbReference>
<gene>
    <name evidence="1" type="ORF">SAMN04488519_10352</name>
</gene>
<name>A0A1I5DK72_9BACT</name>
<sequence>MKFVYDKCNYQSDKLHFKNVKALEKLDKVYLKDDKVIKMLKLLLLNLHIRRP</sequence>
<dbReference type="AlphaFoldDB" id="A0A1I5DK72"/>
<reference evidence="2" key="1">
    <citation type="submission" date="2016-10" db="EMBL/GenBank/DDBJ databases">
        <authorList>
            <person name="Varghese N."/>
            <person name="Submissions S."/>
        </authorList>
    </citation>
    <scope>NUCLEOTIDE SEQUENCE [LARGE SCALE GENOMIC DNA]</scope>
    <source>
        <strain evidence="2">DSM 15282</strain>
    </source>
</reference>
<evidence type="ECO:0000313" key="2">
    <source>
        <dbReference type="Proteomes" id="UP000199564"/>
    </source>
</evidence>
<organism evidence="1 2">
    <name type="scientific">Algoriphagus ornithinivorans</name>
    <dbReference type="NCBI Taxonomy" id="226506"/>
    <lineage>
        <taxon>Bacteria</taxon>
        <taxon>Pseudomonadati</taxon>
        <taxon>Bacteroidota</taxon>
        <taxon>Cytophagia</taxon>
        <taxon>Cytophagales</taxon>
        <taxon>Cyclobacteriaceae</taxon>
        <taxon>Algoriphagus</taxon>
    </lineage>
</organism>
<dbReference type="STRING" id="226506.SAMN04488519_10352"/>
<accession>A0A1I5DK72</accession>